<accession>A0A7T3FYC9</accession>
<dbReference type="OrthoDB" id="234945at2157"/>
<feature type="transmembrane region" description="Helical" evidence="1">
    <location>
        <begin position="38"/>
        <end position="59"/>
    </location>
</feature>
<dbReference type="AlphaFoldDB" id="A0A7T3FYC9"/>
<keyword evidence="3" id="KW-1185">Reference proteome</keyword>
<gene>
    <name evidence="2" type="ORF">I7X12_20130</name>
</gene>
<reference evidence="2 3" key="1">
    <citation type="submission" date="2020-12" db="EMBL/GenBank/DDBJ databases">
        <title>Halosimplex halophilum sp. nov. and Halosimplex salinum sp. nov., two new members of the genus Halosimplex.</title>
        <authorList>
            <person name="Cui H.L."/>
        </authorList>
    </citation>
    <scope>NUCLEOTIDE SEQUENCE [LARGE SCALE GENOMIC DNA]</scope>
    <source>
        <strain evidence="2 3">YGH94</strain>
    </source>
</reference>
<organism evidence="2 3">
    <name type="scientific">Halosimplex litoreum</name>
    <dbReference type="NCBI Taxonomy" id="1198301"/>
    <lineage>
        <taxon>Archaea</taxon>
        <taxon>Methanobacteriati</taxon>
        <taxon>Methanobacteriota</taxon>
        <taxon>Stenosarchaea group</taxon>
        <taxon>Halobacteria</taxon>
        <taxon>Halobacteriales</taxon>
        <taxon>Haloarculaceae</taxon>
        <taxon>Halosimplex</taxon>
    </lineage>
</organism>
<name>A0A7T3FYC9_9EURY</name>
<feature type="transmembrane region" description="Helical" evidence="1">
    <location>
        <begin position="93"/>
        <end position="117"/>
    </location>
</feature>
<dbReference type="RefSeq" id="WP_198061784.1">
    <property type="nucleotide sequence ID" value="NZ_CP065856.1"/>
</dbReference>
<keyword evidence="1" id="KW-0812">Transmembrane</keyword>
<protein>
    <submittedName>
        <fullName evidence="2">Uncharacterized protein</fullName>
    </submittedName>
</protein>
<keyword evidence="1" id="KW-1133">Transmembrane helix</keyword>
<sequence length="118" mass="11965">MSDEVLRCAYRWGVRGAGAVTLLVYGGLWLGGATHDDLVATTLALAFLCLSPGALILGWGESGTSEVGAASEMGVTLDADTRQRAVVSTGSRLVPLGFFLTGVGVQGVVVTALVGLIG</sequence>
<dbReference type="KEGG" id="hlt:I7X12_20130"/>
<dbReference type="Proteomes" id="UP000595001">
    <property type="component" value="Chromosome"/>
</dbReference>
<proteinExistence type="predicted"/>
<evidence type="ECO:0000313" key="2">
    <source>
        <dbReference type="EMBL" id="QPV62988.1"/>
    </source>
</evidence>
<dbReference type="EMBL" id="CP065856">
    <property type="protein sequence ID" value="QPV62988.1"/>
    <property type="molecule type" value="Genomic_DNA"/>
</dbReference>
<evidence type="ECO:0000256" key="1">
    <source>
        <dbReference type="SAM" id="Phobius"/>
    </source>
</evidence>
<dbReference type="GeneID" id="60590853"/>
<feature type="transmembrane region" description="Helical" evidence="1">
    <location>
        <begin position="12"/>
        <end position="32"/>
    </location>
</feature>
<keyword evidence="1" id="KW-0472">Membrane</keyword>
<evidence type="ECO:0000313" key="3">
    <source>
        <dbReference type="Proteomes" id="UP000595001"/>
    </source>
</evidence>